<evidence type="ECO:0000259" key="6">
    <source>
        <dbReference type="PROSITE" id="PS51718"/>
    </source>
</evidence>
<protein>
    <submittedName>
        <fullName evidence="8">Dynamin-1-like protein</fullName>
    </submittedName>
</protein>
<dbReference type="PROSITE" id="PS51718">
    <property type="entry name" value="G_DYNAMIN_2"/>
    <property type="match status" value="1"/>
</dbReference>
<comment type="similarity">
    <text evidence="3">Belongs to the TRAFAC class dynamin-like GTPase superfamily. Dynamin/Fzo/YdjA family.</text>
</comment>
<gene>
    <name evidence="8" type="primary">LOC117639479</name>
</gene>
<dbReference type="GeneID" id="117639479"/>
<dbReference type="InterPro" id="IPR027417">
    <property type="entry name" value="P-loop_NTPase"/>
</dbReference>
<feature type="domain" description="Dynamin-type G" evidence="6">
    <location>
        <begin position="71"/>
        <end position="345"/>
    </location>
</feature>
<keyword evidence="7" id="KW-1185">Reference proteome</keyword>
<dbReference type="Gene3D" id="3.40.50.300">
    <property type="entry name" value="P-loop containing nucleotide triphosphate hydrolases"/>
    <property type="match status" value="1"/>
</dbReference>
<dbReference type="InterPro" id="IPR019762">
    <property type="entry name" value="Dynamin_GTPase_CS"/>
</dbReference>
<dbReference type="PANTHER" id="PTHR11566">
    <property type="entry name" value="DYNAMIN"/>
    <property type="match status" value="1"/>
</dbReference>
<dbReference type="Pfam" id="PF02212">
    <property type="entry name" value="GED"/>
    <property type="match status" value="1"/>
</dbReference>
<dbReference type="InterPro" id="IPR030381">
    <property type="entry name" value="G_DYNAMIN_dom"/>
</dbReference>
<dbReference type="Pfam" id="PF00350">
    <property type="entry name" value="Dynamin_N"/>
    <property type="match status" value="1"/>
</dbReference>
<dbReference type="GO" id="GO:0048312">
    <property type="term" value="P:intracellular distribution of mitochondria"/>
    <property type="evidence" value="ECO:0007669"/>
    <property type="project" value="TreeGrafter"/>
</dbReference>
<evidence type="ECO:0000256" key="1">
    <source>
        <dbReference type="ARBA" id="ARBA00022741"/>
    </source>
</evidence>
<sequence>MPGARGQEKAASHGKARSAASPASAGRAGRRQEGRSQEGRSTTTTSDMAMKNLLTKLNKVQDLFSAISYEKIELPKIVVVGSQSAGKSSVLESLVKKSFLPRGAGLVTRCPLVLHLHHCPIGDSRRKNIDLEEWGTFLHAEDCIFNMEDICTEIEARTSVIAGSNRGIVPSEITLNVFSPHVVDLTLVDLPGITKNPVGDQPKDIEAQIEHLINHYISNPLTIILAVVTANVDMANSESLKLAHMVDPEGERTLAVVTKIDLMDEGTDARDILNGKIIPVKLGIVGVVNRSQKDLDEKKTVEDTFVKEKKFFEEKYKEIASRTGSPYLAKKLSSLLSAHIDKCLPDVEDKIRIEIIRCSKIIDECGDLVTDKPATLMSFINKFSQNFSSLCEKGSQNLESLKLTGGAKLCDILHSGLEKVFANCEPCKSYTIDQVVIALRQSNGLKPPFFVSELAFEMLIKPLIKDMETPALECVEAVKKELGNMCHLSVPEQLKFRFPQLKQALVKVLLEIVEKRGQKAVQMIRDLVAIEIGHITYYRIDVLKEEFKNIMTAAEPANKCNAPSLPFQAGNLRKQLENELNQGDEIQLAEISSQLNLLVLSEKDRRHIIILGKMLDHYYKIVAETMQDCTAKAVVTFLVNEVRGSLNTELCLALMQGDLLDHLFSERDDVTEKRDSTLQKLDVLKKSLEVIAGIVYT</sequence>
<dbReference type="PANTHER" id="PTHR11566:SF21">
    <property type="entry name" value="DYNAMIN RELATED PROTEIN 1, ISOFORM A"/>
    <property type="match status" value="1"/>
</dbReference>
<dbReference type="Gene3D" id="1.20.120.1240">
    <property type="entry name" value="Dynamin, middle domain"/>
    <property type="match status" value="1"/>
</dbReference>
<dbReference type="KEGG" id="tpal:117639479"/>
<dbReference type="InterPro" id="IPR001401">
    <property type="entry name" value="Dynamin_GTPase"/>
</dbReference>
<keyword evidence="1 3" id="KW-0547">Nucleotide-binding</keyword>
<feature type="compositionally biased region" description="Basic and acidic residues" evidence="4">
    <location>
        <begin position="1"/>
        <end position="11"/>
    </location>
</feature>
<dbReference type="PRINTS" id="PR00195">
    <property type="entry name" value="DYNAMIN"/>
</dbReference>
<dbReference type="GO" id="GO:0016559">
    <property type="term" value="P:peroxisome fission"/>
    <property type="evidence" value="ECO:0007669"/>
    <property type="project" value="TreeGrafter"/>
</dbReference>
<organism evidence="8">
    <name type="scientific">Thrips palmi</name>
    <name type="common">Melon thrips</name>
    <dbReference type="NCBI Taxonomy" id="161013"/>
    <lineage>
        <taxon>Eukaryota</taxon>
        <taxon>Metazoa</taxon>
        <taxon>Ecdysozoa</taxon>
        <taxon>Arthropoda</taxon>
        <taxon>Hexapoda</taxon>
        <taxon>Insecta</taxon>
        <taxon>Pterygota</taxon>
        <taxon>Neoptera</taxon>
        <taxon>Paraneoptera</taxon>
        <taxon>Thysanoptera</taxon>
        <taxon>Terebrantia</taxon>
        <taxon>Thripoidea</taxon>
        <taxon>Thripidae</taxon>
        <taxon>Thrips</taxon>
    </lineage>
</organism>
<dbReference type="GO" id="GO:0016020">
    <property type="term" value="C:membrane"/>
    <property type="evidence" value="ECO:0007669"/>
    <property type="project" value="TreeGrafter"/>
</dbReference>
<dbReference type="Pfam" id="PF01031">
    <property type="entry name" value="Dynamin_M"/>
    <property type="match status" value="1"/>
</dbReference>
<name>A0A6P8Y4X1_THRPL</name>
<evidence type="ECO:0000259" key="5">
    <source>
        <dbReference type="PROSITE" id="PS51388"/>
    </source>
</evidence>
<dbReference type="CDD" id="cd08771">
    <property type="entry name" value="DLP_1"/>
    <property type="match status" value="1"/>
</dbReference>
<dbReference type="InParanoid" id="A0A6P8Y4X1"/>
<dbReference type="GO" id="GO:0005874">
    <property type="term" value="C:microtubule"/>
    <property type="evidence" value="ECO:0007669"/>
    <property type="project" value="TreeGrafter"/>
</dbReference>
<dbReference type="InterPro" id="IPR022812">
    <property type="entry name" value="Dynamin"/>
</dbReference>
<dbReference type="GO" id="GO:0005525">
    <property type="term" value="F:GTP binding"/>
    <property type="evidence" value="ECO:0007669"/>
    <property type="project" value="UniProtKB-KW"/>
</dbReference>
<dbReference type="InterPro" id="IPR003130">
    <property type="entry name" value="GED"/>
</dbReference>
<dbReference type="PROSITE" id="PS00410">
    <property type="entry name" value="G_DYNAMIN_1"/>
    <property type="match status" value="1"/>
</dbReference>
<evidence type="ECO:0000256" key="4">
    <source>
        <dbReference type="SAM" id="MobiDB-lite"/>
    </source>
</evidence>
<feature type="compositionally biased region" description="Low complexity" evidence="4">
    <location>
        <begin position="17"/>
        <end position="27"/>
    </location>
</feature>
<evidence type="ECO:0000313" key="7">
    <source>
        <dbReference type="Proteomes" id="UP000515158"/>
    </source>
</evidence>
<dbReference type="OrthoDB" id="8189504at2759"/>
<accession>A0A6P8Y4X1</accession>
<dbReference type="Proteomes" id="UP000515158">
    <property type="component" value="Unplaced"/>
</dbReference>
<dbReference type="GO" id="GO:0003924">
    <property type="term" value="F:GTPase activity"/>
    <property type="evidence" value="ECO:0007669"/>
    <property type="project" value="InterPro"/>
</dbReference>
<dbReference type="PROSITE" id="PS51388">
    <property type="entry name" value="GED"/>
    <property type="match status" value="1"/>
</dbReference>
<dbReference type="AlphaFoldDB" id="A0A6P8Y4X1"/>
<dbReference type="InterPro" id="IPR045063">
    <property type="entry name" value="Dynamin_N"/>
</dbReference>
<evidence type="ECO:0000313" key="8">
    <source>
        <dbReference type="RefSeq" id="XP_034231076.1"/>
    </source>
</evidence>
<dbReference type="GO" id="GO:0000266">
    <property type="term" value="P:mitochondrial fission"/>
    <property type="evidence" value="ECO:0007669"/>
    <property type="project" value="TreeGrafter"/>
</dbReference>
<dbReference type="SUPFAM" id="SSF52540">
    <property type="entry name" value="P-loop containing nucleoside triphosphate hydrolases"/>
    <property type="match status" value="1"/>
</dbReference>
<dbReference type="SMART" id="SM00053">
    <property type="entry name" value="DYNc"/>
    <property type="match status" value="1"/>
</dbReference>
<evidence type="ECO:0000256" key="2">
    <source>
        <dbReference type="ARBA" id="ARBA00023134"/>
    </source>
</evidence>
<feature type="domain" description="GED" evidence="5">
    <location>
        <begin position="608"/>
        <end position="697"/>
    </location>
</feature>
<reference evidence="8" key="1">
    <citation type="submission" date="2025-08" db="UniProtKB">
        <authorList>
            <consortium name="RefSeq"/>
        </authorList>
    </citation>
    <scope>IDENTIFICATION</scope>
    <source>
        <tissue evidence="8">Total insect</tissue>
    </source>
</reference>
<dbReference type="InterPro" id="IPR000375">
    <property type="entry name" value="Dynamin_stalk"/>
</dbReference>
<dbReference type="SMART" id="SM00302">
    <property type="entry name" value="GED"/>
    <property type="match status" value="1"/>
</dbReference>
<dbReference type="GO" id="GO:0008017">
    <property type="term" value="F:microtubule binding"/>
    <property type="evidence" value="ECO:0007669"/>
    <property type="project" value="TreeGrafter"/>
</dbReference>
<keyword evidence="2 3" id="KW-0342">GTP-binding</keyword>
<evidence type="ECO:0000256" key="3">
    <source>
        <dbReference type="RuleBase" id="RU003932"/>
    </source>
</evidence>
<proteinExistence type="inferred from homology"/>
<dbReference type="GO" id="GO:0005737">
    <property type="term" value="C:cytoplasm"/>
    <property type="evidence" value="ECO:0007669"/>
    <property type="project" value="TreeGrafter"/>
</dbReference>
<dbReference type="RefSeq" id="XP_034231076.1">
    <property type="nucleotide sequence ID" value="XM_034375185.1"/>
</dbReference>
<feature type="region of interest" description="Disordered" evidence="4">
    <location>
        <begin position="1"/>
        <end position="47"/>
    </location>
</feature>
<dbReference type="GO" id="GO:0006897">
    <property type="term" value="P:endocytosis"/>
    <property type="evidence" value="ECO:0007669"/>
    <property type="project" value="TreeGrafter"/>
</dbReference>
<dbReference type="InterPro" id="IPR020850">
    <property type="entry name" value="GED_dom"/>
</dbReference>